<dbReference type="Proteomes" id="UP000002794">
    <property type="component" value="Chromosome"/>
</dbReference>
<evidence type="ECO:0000313" key="1">
    <source>
        <dbReference type="EMBL" id="EGE32064.1"/>
    </source>
</evidence>
<reference evidence="1" key="1">
    <citation type="journal article" date="2011" name="J. Bacteriol.">
        <title>Genome sequences of Salmonella enterica serovar typhimurium, Choleraesuis, Dublin, and Gallinarum strains of well- defined virulence in food-producing animals.</title>
        <authorList>
            <person name="Richardson E.J."/>
            <person name="Limaye B."/>
            <person name="Inamdar H."/>
            <person name="Datta A."/>
            <person name="Manjari K.S."/>
            <person name="Pullinger G.D."/>
            <person name="Thomson N.R."/>
            <person name="Joshi R.R."/>
            <person name="Watson M."/>
            <person name="Stevens M.P."/>
        </authorList>
    </citation>
    <scope>NUCLEOTIDE SEQUENCE [LARGE SCALE GENOMIC DNA]</scope>
    <source>
        <strain evidence="1">3246</strain>
    </source>
</reference>
<sequence length="43" mass="4847">MLEQLINQGSFTMVNVRDDGDVTQIFDHNFASGIRNSALLYTD</sequence>
<dbReference type="AlphaFoldDB" id="A0A8X6GWI7"/>
<protein>
    <submittedName>
        <fullName evidence="1">Uncharacterized protein</fullName>
    </submittedName>
</protein>
<accession>A0A8X6GWI7</accession>
<proteinExistence type="predicted"/>
<organism evidence="1 2">
    <name type="scientific">Salmonella enterica subsp. enterica serovar Dublin str. SD3246</name>
    <dbReference type="NCBI Taxonomy" id="909945"/>
    <lineage>
        <taxon>Bacteria</taxon>
        <taxon>Pseudomonadati</taxon>
        <taxon>Pseudomonadota</taxon>
        <taxon>Gammaproteobacteria</taxon>
        <taxon>Enterobacterales</taxon>
        <taxon>Enterobacteriaceae</taxon>
        <taxon>Salmonella</taxon>
    </lineage>
</organism>
<dbReference type="EMBL" id="CM001151">
    <property type="protein sequence ID" value="EGE32064.1"/>
    <property type="molecule type" value="Genomic_DNA"/>
</dbReference>
<name>A0A8X6GWI7_SALDU</name>
<evidence type="ECO:0000313" key="2">
    <source>
        <dbReference type="Proteomes" id="UP000002794"/>
    </source>
</evidence>
<gene>
    <name evidence="1" type="ORF">SD3246_4260</name>
</gene>